<organism evidence="2 3">
    <name type="scientific">Sulfoacidibacillus ferrooxidans</name>
    <dbReference type="NCBI Taxonomy" id="2005001"/>
    <lineage>
        <taxon>Bacteria</taxon>
        <taxon>Bacillati</taxon>
        <taxon>Bacillota</taxon>
        <taxon>Bacilli</taxon>
        <taxon>Bacillales</taxon>
        <taxon>Alicyclobacillaceae</taxon>
        <taxon>Sulfoacidibacillus</taxon>
    </lineage>
</organism>
<evidence type="ECO:0000313" key="2">
    <source>
        <dbReference type="EMBL" id="MCI0182806.1"/>
    </source>
</evidence>
<dbReference type="Pfam" id="PF07875">
    <property type="entry name" value="Coat_F"/>
    <property type="match status" value="1"/>
</dbReference>
<feature type="compositionally biased region" description="Low complexity" evidence="1">
    <location>
        <begin position="109"/>
        <end position="171"/>
    </location>
</feature>
<dbReference type="Gene3D" id="1.20.1260.10">
    <property type="match status" value="1"/>
</dbReference>
<sequence>MQSQMMGTQLQDQDYFHEILMLLKHQAREYTTAVLESSCVQVRQTMQRLLNDTLSEQADCYQIMSRQGWYPAGPSANRQDVTKAIQTHRQDAQKNMQMAQSAGVGGQMGRPAQQQQQPWQSNPMSQQNNLNQQPWQAAQPWQYTQNWQDPSQSSQSPQQNQAWQPQQRSWQ</sequence>
<evidence type="ECO:0000313" key="3">
    <source>
        <dbReference type="Proteomes" id="UP001139263"/>
    </source>
</evidence>
<proteinExistence type="predicted"/>
<feature type="region of interest" description="Disordered" evidence="1">
    <location>
        <begin position="72"/>
        <end position="171"/>
    </location>
</feature>
<dbReference type="EMBL" id="JALBUF010000002">
    <property type="protein sequence ID" value="MCI0182806.1"/>
    <property type="molecule type" value="Genomic_DNA"/>
</dbReference>
<evidence type="ECO:0008006" key="4">
    <source>
        <dbReference type="Google" id="ProtNLM"/>
    </source>
</evidence>
<dbReference type="InterPro" id="IPR012347">
    <property type="entry name" value="Ferritin-like"/>
</dbReference>
<dbReference type="AlphaFoldDB" id="A0A9X1V708"/>
<gene>
    <name evidence="2" type="ORF">MM817_01075</name>
</gene>
<comment type="caution">
    <text evidence="2">The sequence shown here is derived from an EMBL/GenBank/DDBJ whole genome shotgun (WGS) entry which is preliminary data.</text>
</comment>
<feature type="compositionally biased region" description="Polar residues" evidence="1">
    <location>
        <begin position="76"/>
        <end position="100"/>
    </location>
</feature>
<dbReference type="InterPro" id="IPR012851">
    <property type="entry name" value="Spore_coat_CotF-like"/>
</dbReference>
<keyword evidence="3" id="KW-1185">Reference proteome</keyword>
<dbReference type="Proteomes" id="UP001139263">
    <property type="component" value="Unassembled WGS sequence"/>
</dbReference>
<evidence type="ECO:0000256" key="1">
    <source>
        <dbReference type="SAM" id="MobiDB-lite"/>
    </source>
</evidence>
<accession>A0A9X1V708</accession>
<name>A0A9X1V708_9BACL</name>
<dbReference type="RefSeq" id="WP_241712412.1">
    <property type="nucleotide sequence ID" value="NZ_JALBUF010000002.1"/>
</dbReference>
<protein>
    <recommendedName>
        <fullName evidence="4">Spore coat protein</fullName>
    </recommendedName>
</protein>
<reference evidence="2" key="1">
    <citation type="submission" date="2022-03" db="EMBL/GenBank/DDBJ databases">
        <title>Draft Genome Sequence of Firmicute Strain S0AB, a Heterotrophic Iron/Sulfur-Oxidizing Extreme Acidophile.</title>
        <authorList>
            <person name="Vergara E."/>
            <person name="Pakostova E."/>
            <person name="Johnson D.B."/>
            <person name="Holmes D.S."/>
        </authorList>
    </citation>
    <scope>NUCLEOTIDE SEQUENCE</scope>
    <source>
        <strain evidence="2">S0AB</strain>
    </source>
</reference>